<keyword evidence="2" id="KW-1185">Reference proteome</keyword>
<gene>
    <name evidence="1" type="ORF">RC74_16190</name>
</gene>
<evidence type="ECO:0000313" key="1">
    <source>
        <dbReference type="EMBL" id="AML52604.1"/>
    </source>
</evidence>
<dbReference type="KEGG" id="hat:RC74_16190"/>
<dbReference type="Proteomes" id="UP000070371">
    <property type="component" value="Chromosome"/>
</dbReference>
<evidence type="ECO:0000313" key="2">
    <source>
        <dbReference type="Proteomes" id="UP000070371"/>
    </source>
</evidence>
<sequence length="104" mass="11327">MATQRKNRELLELAEQRSRIAPELNRERTARTALQEGFKYAAKLWRQIAALLMQATCSGSAPSGILASKPDAEMLAPCDKTQLASGARSQAAFCFGAMGHFSIL</sequence>
<name>A0A126V2Q9_9RHOB</name>
<protein>
    <submittedName>
        <fullName evidence="1">Uncharacterized protein</fullName>
    </submittedName>
</protein>
<proteinExistence type="predicted"/>
<accession>A0A126V2Q9</accession>
<dbReference type="AlphaFoldDB" id="A0A126V2Q9"/>
<dbReference type="RefSeq" id="WP_039000000.1">
    <property type="nucleotide sequence ID" value="NZ_CP014327.1"/>
</dbReference>
<reference evidence="1 2" key="1">
    <citation type="submission" date="2016-02" db="EMBL/GenBank/DDBJ databases">
        <title>Complete genome sequence of Halocynthiibacter arcticus PAMC 20958t from arctic marine sediment.</title>
        <authorList>
            <person name="Lee Y.M."/>
            <person name="Baek K."/>
            <person name="Lee H.K."/>
            <person name="Shin S.C."/>
        </authorList>
    </citation>
    <scope>NUCLEOTIDE SEQUENCE [LARGE SCALE GENOMIC DNA]</scope>
    <source>
        <strain evidence="1">PAMC 20958</strain>
    </source>
</reference>
<dbReference type="EMBL" id="CP014327">
    <property type="protein sequence ID" value="AML52604.1"/>
    <property type="molecule type" value="Genomic_DNA"/>
</dbReference>
<organism evidence="1 2">
    <name type="scientific">Falsihalocynthiibacter arcticus</name>
    <dbReference type="NCBI Taxonomy" id="1579316"/>
    <lineage>
        <taxon>Bacteria</taxon>
        <taxon>Pseudomonadati</taxon>
        <taxon>Pseudomonadota</taxon>
        <taxon>Alphaproteobacteria</taxon>
        <taxon>Rhodobacterales</taxon>
        <taxon>Roseobacteraceae</taxon>
        <taxon>Falsihalocynthiibacter</taxon>
    </lineage>
</organism>